<feature type="non-terminal residue" evidence="1">
    <location>
        <position position="1"/>
    </location>
</feature>
<sequence length="31" mass="3431">LNLIQLARTNFQGFDLAPLAARPPLPLRSLN</sequence>
<dbReference type="Proteomes" id="UP000321083">
    <property type="component" value="Unassembled WGS sequence"/>
</dbReference>
<comment type="caution">
    <text evidence="1">The sequence shown here is derived from an EMBL/GenBank/DDBJ whole genome shotgun (WGS) entry which is preliminary data.</text>
</comment>
<organism evidence="1 2">
    <name type="scientific">Planctomyces bekefii</name>
    <dbReference type="NCBI Taxonomy" id="1653850"/>
    <lineage>
        <taxon>Bacteria</taxon>
        <taxon>Pseudomonadati</taxon>
        <taxon>Planctomycetota</taxon>
        <taxon>Planctomycetia</taxon>
        <taxon>Planctomycetales</taxon>
        <taxon>Planctomycetaceae</taxon>
        <taxon>Planctomyces</taxon>
    </lineage>
</organism>
<name>A0A5C6M4M7_9PLAN</name>
<proteinExistence type="predicted"/>
<accession>A0A5C6M4M7</accession>
<evidence type="ECO:0000313" key="2">
    <source>
        <dbReference type="Proteomes" id="UP000321083"/>
    </source>
</evidence>
<reference evidence="1 2" key="2">
    <citation type="submission" date="2019-08" db="EMBL/GenBank/DDBJ databases">
        <authorList>
            <person name="Henke P."/>
        </authorList>
    </citation>
    <scope>NUCLEOTIDE SEQUENCE [LARGE SCALE GENOMIC DNA]</scope>
    <source>
        <strain evidence="1">Phe10_nw2017</strain>
    </source>
</reference>
<dbReference type="EMBL" id="SRHE01000397">
    <property type="protein sequence ID" value="TWW09079.1"/>
    <property type="molecule type" value="Genomic_DNA"/>
</dbReference>
<dbReference type="AlphaFoldDB" id="A0A5C6M4M7"/>
<evidence type="ECO:0000313" key="1">
    <source>
        <dbReference type="EMBL" id="TWW09079.1"/>
    </source>
</evidence>
<keyword evidence="2" id="KW-1185">Reference proteome</keyword>
<protein>
    <submittedName>
        <fullName evidence="1">Uncharacterized protein</fullName>
    </submittedName>
</protein>
<gene>
    <name evidence="1" type="ORF">E3A20_17900</name>
</gene>
<reference evidence="1 2" key="1">
    <citation type="submission" date="2019-08" db="EMBL/GenBank/DDBJ databases">
        <title>100 year-old enigma solved: identification of Planctomyces bekefii, the type genus and species of the phylum Planctomycetes.</title>
        <authorList>
            <person name="Svetlana D.N."/>
            <person name="Overmann J."/>
        </authorList>
    </citation>
    <scope>NUCLEOTIDE SEQUENCE [LARGE SCALE GENOMIC DNA]</scope>
    <source>
        <strain evidence="1">Phe10_nw2017</strain>
    </source>
</reference>